<name>A0ABY0QHA4_9BRAD</name>
<organism evidence="1 2">
    <name type="scientific">Bradyrhizobium ottawaense</name>
    <dbReference type="NCBI Taxonomy" id="931866"/>
    <lineage>
        <taxon>Bacteria</taxon>
        <taxon>Pseudomonadati</taxon>
        <taxon>Pseudomonadota</taxon>
        <taxon>Alphaproteobacteria</taxon>
        <taxon>Hyphomicrobiales</taxon>
        <taxon>Nitrobacteraceae</taxon>
        <taxon>Bradyrhizobium</taxon>
    </lineage>
</organism>
<evidence type="ECO:0000313" key="2">
    <source>
        <dbReference type="Proteomes" id="UP000198803"/>
    </source>
</evidence>
<sequence length="58" mass="6633">MNMRPTLTVVMLDGTVERVRMRSLRIARHAAFLMNEGGRYRAAFARMMPVVPLGWQAV</sequence>
<proteinExistence type="predicted"/>
<gene>
    <name evidence="1" type="ORF">SAMN05444163_8093</name>
</gene>
<reference evidence="1 2" key="1">
    <citation type="submission" date="2016-10" db="EMBL/GenBank/DDBJ databases">
        <authorList>
            <person name="Varghese N."/>
            <person name="Submissions S."/>
        </authorList>
    </citation>
    <scope>NUCLEOTIDE SEQUENCE [LARGE SCALE GENOMIC DNA]</scope>
    <source>
        <strain evidence="1 2">GAS524</strain>
    </source>
</reference>
<protein>
    <submittedName>
        <fullName evidence="1">Uncharacterized protein</fullName>
    </submittedName>
</protein>
<evidence type="ECO:0000313" key="1">
    <source>
        <dbReference type="EMBL" id="SDK43054.1"/>
    </source>
</evidence>
<accession>A0ABY0QHA4</accession>
<dbReference type="EMBL" id="LT629693">
    <property type="protein sequence ID" value="SDK43054.1"/>
    <property type="molecule type" value="Genomic_DNA"/>
</dbReference>
<dbReference type="Proteomes" id="UP000198803">
    <property type="component" value="Chromosome I"/>
</dbReference>
<keyword evidence="2" id="KW-1185">Reference proteome</keyword>